<accession>Q17NK3</accession>
<protein>
    <submittedName>
        <fullName evidence="1">AAEL000638-PA</fullName>
    </submittedName>
</protein>
<organism evidence="1 2">
    <name type="scientific">Aedes aegypti</name>
    <name type="common">Yellowfever mosquito</name>
    <name type="synonym">Culex aegypti</name>
    <dbReference type="NCBI Taxonomy" id="7159"/>
    <lineage>
        <taxon>Eukaryota</taxon>
        <taxon>Metazoa</taxon>
        <taxon>Ecdysozoa</taxon>
        <taxon>Arthropoda</taxon>
        <taxon>Hexapoda</taxon>
        <taxon>Insecta</taxon>
        <taxon>Pterygota</taxon>
        <taxon>Neoptera</taxon>
        <taxon>Endopterygota</taxon>
        <taxon>Diptera</taxon>
        <taxon>Nematocera</taxon>
        <taxon>Culicoidea</taxon>
        <taxon>Culicidae</taxon>
        <taxon>Culicinae</taxon>
        <taxon>Aedini</taxon>
        <taxon>Aedes</taxon>
        <taxon>Stegomyia</taxon>
    </lineage>
</organism>
<reference evidence="1" key="3">
    <citation type="submission" date="2012-09" db="EMBL/GenBank/DDBJ databases">
        <authorList>
            <consortium name="VectorBase"/>
        </authorList>
    </citation>
    <scope>NUCLEOTIDE SEQUENCE</scope>
    <source>
        <strain evidence="1">Liverpool</strain>
    </source>
</reference>
<evidence type="ECO:0000313" key="1">
    <source>
        <dbReference type="EMBL" id="EAT48312.1"/>
    </source>
</evidence>
<gene>
    <name evidence="1" type="ORF">AaeL_AAEL000638</name>
</gene>
<dbReference type="PaxDb" id="7159-AAEL000638-PA"/>
<dbReference type="HOGENOM" id="CLU_2838399_0_0_1"/>
<dbReference type="AlphaFoldDB" id="Q17NK3"/>
<reference evidence="1" key="1">
    <citation type="submission" date="2005-10" db="EMBL/GenBank/DDBJ databases">
        <authorList>
            <person name="Loftus B.J."/>
            <person name="Nene V.M."/>
            <person name="Hannick L.I."/>
            <person name="Bidwell S."/>
            <person name="Haas B."/>
            <person name="Amedeo P."/>
            <person name="Orvis J."/>
            <person name="Wortman J.R."/>
            <person name="White O.R."/>
            <person name="Salzberg S."/>
            <person name="Shumway M."/>
            <person name="Koo H."/>
            <person name="Zhao Y."/>
            <person name="Holmes M."/>
            <person name="Miller J."/>
            <person name="Schatz M."/>
            <person name="Pop M."/>
            <person name="Pai G."/>
            <person name="Utterback T."/>
            <person name="Rogers Y.-H."/>
            <person name="Kravitz S."/>
            <person name="Fraser C.M."/>
        </authorList>
    </citation>
    <scope>NUCLEOTIDE SEQUENCE</scope>
    <source>
        <strain evidence="1">Liverpool</strain>
    </source>
</reference>
<evidence type="ECO:0000313" key="2">
    <source>
        <dbReference type="Proteomes" id="UP000682892"/>
    </source>
</evidence>
<name>Q17NK3_AEDAE</name>
<dbReference type="EMBL" id="CH477198">
    <property type="protein sequence ID" value="EAT48312.1"/>
    <property type="molecule type" value="Genomic_DNA"/>
</dbReference>
<proteinExistence type="predicted"/>
<dbReference type="Proteomes" id="UP000682892">
    <property type="component" value="Chromosome 3"/>
</dbReference>
<sequence>PTQFYTQNKLKILKTIVKLINLRIHCKQKICESNLFGILAIPIGTLKQSTVGGNQMVQIISSESVC</sequence>
<reference evidence="1" key="2">
    <citation type="journal article" date="2007" name="Science">
        <title>Genome sequence of Aedes aegypti, a major arbovirus vector.</title>
        <authorList>
            <person name="Nene V."/>
            <person name="Wortman J.R."/>
            <person name="Lawson D."/>
            <person name="Haas B."/>
            <person name="Kodira C."/>
            <person name="Tu Z.J."/>
            <person name="Loftus B."/>
            <person name="Xi Z."/>
            <person name="Megy K."/>
            <person name="Grabherr M."/>
            <person name="Ren Q."/>
            <person name="Zdobnov E.M."/>
            <person name="Lobo N.F."/>
            <person name="Campbell K.S."/>
            <person name="Brown S.E."/>
            <person name="Bonaldo M.F."/>
            <person name="Zhu J."/>
            <person name="Sinkins S.P."/>
            <person name="Hogenkamp D.G."/>
            <person name="Amedeo P."/>
            <person name="Arensburger P."/>
            <person name="Atkinson P.W."/>
            <person name="Bidwell S."/>
            <person name="Biedler J."/>
            <person name="Birney E."/>
            <person name="Bruggner R.V."/>
            <person name="Costas J."/>
            <person name="Coy M.R."/>
            <person name="Crabtree J."/>
            <person name="Crawford M."/>
            <person name="Debruyn B."/>
            <person name="Decaprio D."/>
            <person name="Eiglmeier K."/>
            <person name="Eisenstadt E."/>
            <person name="El-Dorry H."/>
            <person name="Gelbart W.M."/>
            <person name="Gomes S.L."/>
            <person name="Hammond M."/>
            <person name="Hannick L.I."/>
            <person name="Hogan J.R."/>
            <person name="Holmes M.H."/>
            <person name="Jaffe D."/>
            <person name="Johnston J.S."/>
            <person name="Kennedy R.C."/>
            <person name="Koo H."/>
            <person name="Kravitz S."/>
            <person name="Kriventseva E.V."/>
            <person name="Kulp D."/>
            <person name="Labutti K."/>
            <person name="Lee E."/>
            <person name="Li S."/>
            <person name="Lovin D.D."/>
            <person name="Mao C."/>
            <person name="Mauceli E."/>
            <person name="Menck C.F."/>
            <person name="Miller J.R."/>
            <person name="Montgomery P."/>
            <person name="Mori A."/>
            <person name="Nascimento A.L."/>
            <person name="Naveira H.F."/>
            <person name="Nusbaum C."/>
            <person name="O'leary S."/>
            <person name="Orvis J."/>
            <person name="Pertea M."/>
            <person name="Quesneville H."/>
            <person name="Reidenbach K.R."/>
            <person name="Rogers Y.H."/>
            <person name="Roth C.W."/>
            <person name="Schneider J.R."/>
            <person name="Schatz M."/>
            <person name="Shumway M."/>
            <person name="Stanke M."/>
            <person name="Stinson E.O."/>
            <person name="Tubio J.M."/>
            <person name="Vanzee J.P."/>
            <person name="Verjovski-Almeida S."/>
            <person name="Werner D."/>
            <person name="White O."/>
            <person name="Wyder S."/>
            <person name="Zeng Q."/>
            <person name="Zhao Q."/>
            <person name="Zhao Y."/>
            <person name="Hill C.A."/>
            <person name="Raikhel A.S."/>
            <person name="Soares M.B."/>
            <person name="Knudson D.L."/>
            <person name="Lee N.H."/>
            <person name="Galagan J."/>
            <person name="Salzberg S.L."/>
            <person name="Paulsen I.T."/>
            <person name="Dimopoulos G."/>
            <person name="Collins F.H."/>
            <person name="Birren B."/>
            <person name="Fraser-Liggett C.M."/>
            <person name="Severson D.W."/>
        </authorList>
    </citation>
    <scope>NUCLEOTIDE SEQUENCE [LARGE SCALE GENOMIC DNA]</scope>
    <source>
        <strain evidence="1">Liverpool</strain>
    </source>
</reference>
<feature type="non-terminal residue" evidence="1">
    <location>
        <position position="1"/>
    </location>
</feature>